<dbReference type="EMBL" id="CP002100">
    <property type="protein sequence ID" value="ADN49615.1"/>
    <property type="molecule type" value="Genomic_DNA"/>
</dbReference>
<feature type="domain" description="Aspartate/glutamate/uridylate kinase" evidence="10">
    <location>
        <begin position="1"/>
        <end position="247"/>
    </location>
</feature>
<keyword evidence="8 9" id="KW-0457">Lysine biosynthesis</keyword>
<feature type="binding site" evidence="9">
    <location>
        <begin position="39"/>
        <end position="40"/>
    </location>
    <ligand>
        <name>substrate</name>
    </ligand>
</feature>
<comment type="pathway">
    <text evidence="9">Amino-acid biosynthesis; L-lysine biosynthesis via AAA pathway; L-lysine from L-alpha-aminoadipate (Thermus route): step 2/5.</text>
</comment>
<keyword evidence="12" id="KW-1185">Reference proteome</keyword>
<dbReference type="EC" id="2.7.2.17" evidence="9"/>
<organism evidence="11 12">
    <name type="scientific">Vulcanisaeta distributa (strain DSM 14429 / JCM 11212 / NBRC 100878 / IC-017)</name>
    <dbReference type="NCBI Taxonomy" id="572478"/>
    <lineage>
        <taxon>Archaea</taxon>
        <taxon>Thermoproteota</taxon>
        <taxon>Thermoprotei</taxon>
        <taxon>Thermoproteales</taxon>
        <taxon>Thermoproteaceae</taxon>
        <taxon>Vulcanisaeta</taxon>
    </lineage>
</organism>
<dbReference type="SUPFAM" id="SSF53633">
    <property type="entry name" value="Carbamate kinase-like"/>
    <property type="match status" value="1"/>
</dbReference>
<dbReference type="HAMAP" id="MF_02082">
    <property type="entry name" value="LysZ"/>
    <property type="match status" value="1"/>
</dbReference>
<dbReference type="PIRSF" id="PIRSF000728">
    <property type="entry name" value="NAGK"/>
    <property type="match status" value="1"/>
</dbReference>
<comment type="subcellular location">
    <subcellularLocation>
        <location evidence="9">Cytoplasm</location>
    </subcellularLocation>
</comment>
<feature type="binding site" evidence="9">
    <location>
        <position position="171"/>
    </location>
    <ligand>
        <name>substrate</name>
    </ligand>
</feature>
<evidence type="ECO:0000256" key="3">
    <source>
        <dbReference type="ARBA" id="ARBA00022605"/>
    </source>
</evidence>
<dbReference type="PANTHER" id="PTHR23342:SF0">
    <property type="entry name" value="N-ACETYLGLUTAMATE SYNTHASE, MITOCHONDRIAL"/>
    <property type="match status" value="1"/>
</dbReference>
<reference evidence="11 12" key="1">
    <citation type="journal article" date="2010" name="Stand. Genomic Sci.">
        <title>Complete genome sequence of Vulcanisaeta distributa type strain (IC-017).</title>
        <authorList>
            <person name="Mavromatis K."/>
            <person name="Sikorski J."/>
            <person name="Pabst E."/>
            <person name="Teshima H."/>
            <person name="Lapidus A."/>
            <person name="Lucas S."/>
            <person name="Nolan M."/>
            <person name="Glavina Del Rio T."/>
            <person name="Cheng J.F."/>
            <person name="Bruce D."/>
            <person name="Goodwin L."/>
            <person name="Pitluck S."/>
            <person name="Liolios K."/>
            <person name="Ivanova N."/>
            <person name="Mikhailova N."/>
            <person name="Pati A."/>
            <person name="Chen A."/>
            <person name="Palaniappan K."/>
            <person name="Land M."/>
            <person name="Hauser L."/>
            <person name="Chang Y.J."/>
            <person name="Jeffries C.D."/>
            <person name="Rohde M."/>
            <person name="Spring S."/>
            <person name="Goker M."/>
            <person name="Wirth R."/>
            <person name="Woyke T."/>
            <person name="Bristow J."/>
            <person name="Eisen J.A."/>
            <person name="Markowitz V."/>
            <person name="Hugenholtz P."/>
            <person name="Klenk H.P."/>
            <person name="Kyrpides N.C."/>
        </authorList>
    </citation>
    <scope>NUCLEOTIDE SEQUENCE [LARGE SCALE GENOMIC DNA]</scope>
    <source>
        <strain evidence="12">DSM 14429 / JCM 11212 / NBRC 100878 / IC-017</strain>
    </source>
</reference>
<dbReference type="GO" id="GO:0005524">
    <property type="term" value="F:ATP binding"/>
    <property type="evidence" value="ECO:0007669"/>
    <property type="project" value="UniProtKB-KW"/>
</dbReference>
<dbReference type="Gene3D" id="3.40.1160.10">
    <property type="entry name" value="Acetylglutamate kinase-like"/>
    <property type="match status" value="1"/>
</dbReference>
<dbReference type="InterPro" id="IPR036393">
    <property type="entry name" value="AceGlu_kinase-like_sf"/>
</dbReference>
<keyword evidence="7 9" id="KW-0067">ATP-binding</keyword>
<name>E1QSU8_VULDI</name>
<evidence type="ECO:0000256" key="4">
    <source>
        <dbReference type="ARBA" id="ARBA00022679"/>
    </source>
</evidence>
<comment type="function">
    <text evidence="9">Involved in both the arginine and lysine biosynthetic pathways. Phosphorylates the LysW-bound precursors glutamate (for arginine biosynthesis), respectively alpha-aminoadipate (for lysine biosynthesis).</text>
</comment>
<sequence>MLVIVKVGGSVIRKGVDTLIREIPELLNNGHRVVLIHGGGYFINELMERMGLKPKFVTSPSGVTSRYTDLETLRVYVMGMMYLNKELVSRLQGVGVNAIGLSGVDGGLLRARRRESMIIIDERGRERVVDGGYTGKIEGANKDFIMRLLNDGFTPVIAPIAMDIKTGGALNVDGDQALEVLSTSLTPNYAVILTDVDGVLINGKVINKVSAAEAQELFKSPEVRGGMKRKVYTAAQLAGRGIYTIISNGVINRPITTAINGFGTHVLPQR</sequence>
<evidence type="ECO:0000259" key="10">
    <source>
        <dbReference type="Pfam" id="PF00696"/>
    </source>
</evidence>
<proteinExistence type="inferred from homology"/>
<gene>
    <name evidence="9" type="primary">lysZ</name>
    <name evidence="11" type="ordered locus">Vdis_0202</name>
</gene>
<dbReference type="GO" id="GO:0019878">
    <property type="term" value="P:lysine biosynthetic process via aminoadipic acid"/>
    <property type="evidence" value="ECO:0007669"/>
    <property type="project" value="UniProtKB-UniRule"/>
</dbReference>
<dbReference type="InterPro" id="IPR037529">
    <property type="entry name" value="LysZ"/>
</dbReference>
<evidence type="ECO:0000313" key="12">
    <source>
        <dbReference type="Proteomes" id="UP000006681"/>
    </source>
</evidence>
<evidence type="ECO:0000256" key="9">
    <source>
        <dbReference type="HAMAP-Rule" id="MF_02082"/>
    </source>
</evidence>
<accession>E1QSU8</accession>
<evidence type="ECO:0000313" key="11">
    <source>
        <dbReference type="EMBL" id="ADN49615.1"/>
    </source>
</evidence>
<keyword evidence="6 9" id="KW-0418">Kinase</keyword>
<dbReference type="UniPathway" id="UPA00068"/>
<dbReference type="Pfam" id="PF00696">
    <property type="entry name" value="AA_kinase"/>
    <property type="match status" value="1"/>
</dbReference>
<evidence type="ECO:0000256" key="6">
    <source>
        <dbReference type="ARBA" id="ARBA00022777"/>
    </source>
</evidence>
<dbReference type="Proteomes" id="UP000006681">
    <property type="component" value="Chromosome"/>
</dbReference>
<dbReference type="InterPro" id="IPR001048">
    <property type="entry name" value="Asp/Glu/Uridylate_kinase"/>
</dbReference>
<dbReference type="AlphaFoldDB" id="E1QSU8"/>
<dbReference type="HOGENOM" id="CLU_053680_2_0_2"/>
<protein>
    <recommendedName>
        <fullName evidence="9">Putative [LysW]-aminoadipate/[LysW]-glutamate kinase</fullName>
        <ecNumber evidence="9">2.7.2.17</ecNumber>
        <ecNumber evidence="9">2.7.2.19</ecNumber>
    </recommendedName>
</protein>
<dbReference type="NCBIfam" id="TIGR00761">
    <property type="entry name" value="argB"/>
    <property type="match status" value="1"/>
</dbReference>
<feature type="binding site" evidence="9">
    <location>
        <position position="66"/>
    </location>
    <ligand>
        <name>substrate</name>
    </ligand>
</feature>
<dbReference type="EC" id="2.7.2.19" evidence="9"/>
<dbReference type="GO" id="GO:0042450">
    <property type="term" value="P:L-arginine biosynthetic process via ornithine"/>
    <property type="evidence" value="ECO:0007669"/>
    <property type="project" value="UniProtKB-UniRule"/>
</dbReference>
<dbReference type="NCBIfam" id="NF010662">
    <property type="entry name" value="PRK14058.1-4"/>
    <property type="match status" value="1"/>
</dbReference>
<feature type="site" description="Transition state stabilizer" evidence="9">
    <location>
        <position position="6"/>
    </location>
</feature>
<dbReference type="KEGG" id="vdi:Vdis_0202"/>
<keyword evidence="2 9" id="KW-0055">Arginine biosynthesis</keyword>
<keyword evidence="5 9" id="KW-0547">Nucleotide-binding</keyword>
<evidence type="ECO:0000256" key="1">
    <source>
        <dbReference type="ARBA" id="ARBA00022490"/>
    </source>
</evidence>
<evidence type="ECO:0000256" key="2">
    <source>
        <dbReference type="ARBA" id="ARBA00022571"/>
    </source>
</evidence>
<dbReference type="UniPathway" id="UPA00033">
    <property type="reaction ID" value="UER00036"/>
</dbReference>
<feature type="site" description="Transition state stabilizer" evidence="9">
    <location>
        <position position="230"/>
    </location>
</feature>
<dbReference type="OrthoDB" id="6816at2157"/>
<dbReference type="STRING" id="572478.Vdis_0202"/>
<keyword evidence="3 9" id="KW-0028">Amino-acid biosynthesis</keyword>
<comment type="catalytic activity">
    <reaction evidence="9">
        <text>[amino-group carrier protein]-C-terminal-N-(1,4-dicarboxybutan-1-yl)-L-glutamine + ATP = [amino-group carrier protein]-C-terminal-N-(1-carboxy-5-phosphooxy-5-oxopentan-1-yl)-L-glutamine + ADP</text>
        <dbReference type="Rhea" id="RHEA:41944"/>
        <dbReference type="Rhea" id="RHEA-COMP:9694"/>
        <dbReference type="Rhea" id="RHEA-COMP:9712"/>
        <dbReference type="ChEBI" id="CHEBI:30616"/>
        <dbReference type="ChEBI" id="CHEBI:78499"/>
        <dbReference type="ChEBI" id="CHEBI:78503"/>
        <dbReference type="ChEBI" id="CHEBI:456216"/>
        <dbReference type="EC" id="2.7.2.17"/>
    </reaction>
</comment>
<dbReference type="RefSeq" id="WP_013335340.1">
    <property type="nucleotide sequence ID" value="NC_014537.1"/>
</dbReference>
<dbReference type="eggNOG" id="arCOG00862">
    <property type="taxonomic scope" value="Archaea"/>
</dbReference>
<comment type="similarity">
    <text evidence="9">Belongs to the acetylglutamate kinase family. LysZ subfamily.</text>
</comment>
<dbReference type="InterPro" id="IPR004662">
    <property type="entry name" value="AcgluKinase_fam"/>
</dbReference>
<dbReference type="GeneID" id="9751119"/>
<dbReference type="PANTHER" id="PTHR23342">
    <property type="entry name" value="N-ACETYLGLUTAMATE SYNTHASE"/>
    <property type="match status" value="1"/>
</dbReference>
<reference evidence="12" key="2">
    <citation type="journal article" date="2010" name="Stand. Genomic Sci.">
        <title>Complete genome sequence of Vulcanisaeta distributa type strain (IC-017T).</title>
        <authorList>
            <person name="Mavromatis K."/>
            <person name="Sikorski J."/>
            <person name="Pabst E."/>
            <person name="Teshima H."/>
            <person name="Lapidus A."/>
            <person name="Lucas S."/>
            <person name="Nolan M."/>
            <person name="Glavina Del Rio T."/>
            <person name="Cheng J."/>
            <person name="Bruce D."/>
            <person name="Goodwin L."/>
            <person name="Pitluck S."/>
            <person name="Liolios K."/>
            <person name="Ivanova N."/>
            <person name="Mikhailova N."/>
            <person name="Pati A."/>
            <person name="Chen A."/>
            <person name="Palaniappan K."/>
            <person name="Land M."/>
            <person name="Hauser L."/>
            <person name="Chang Y."/>
            <person name="Jeffries C."/>
            <person name="Rohde M."/>
            <person name="Spring S."/>
            <person name="Goker M."/>
            <person name="Wirth R."/>
            <person name="Woyke T."/>
            <person name="Bristow J."/>
            <person name="Eisen J."/>
            <person name="Markowitz V."/>
            <person name="Hugenholtz P."/>
            <person name="Klenk H."/>
            <person name="Kyrpides N."/>
        </authorList>
    </citation>
    <scope>NUCLEOTIDE SEQUENCE [LARGE SCALE GENOMIC DNA]</scope>
    <source>
        <strain evidence="12">DSM 14429 / JCM 11212 / NBRC 100878 / IC-017</strain>
    </source>
</reference>
<evidence type="ECO:0000256" key="5">
    <source>
        <dbReference type="ARBA" id="ARBA00022741"/>
    </source>
</evidence>
<dbReference type="GO" id="GO:0005737">
    <property type="term" value="C:cytoplasm"/>
    <property type="evidence" value="ECO:0007669"/>
    <property type="project" value="UniProtKB-SubCell"/>
</dbReference>
<dbReference type="GO" id="GO:0043744">
    <property type="term" value="F:N2-acetyl-L-aminoadipate kinase activity"/>
    <property type="evidence" value="ECO:0007669"/>
    <property type="project" value="RHEA"/>
</dbReference>
<evidence type="ECO:0000256" key="7">
    <source>
        <dbReference type="ARBA" id="ARBA00022840"/>
    </source>
</evidence>
<keyword evidence="4 9" id="KW-0808">Transferase</keyword>
<evidence type="ECO:0000256" key="8">
    <source>
        <dbReference type="ARBA" id="ARBA00023154"/>
    </source>
</evidence>
<comment type="catalytic activity">
    <reaction evidence="9">
        <text>[amino-group carrier protein]-C-terminal-gamma-(L-glutamyl)-L-glutamate + ATP = [amino-group carrier protein]-C-terminal-gamma-(5-phospho-L-glutamyl)-L-glutamate + ADP</text>
        <dbReference type="Rhea" id="RHEA:52632"/>
        <dbReference type="Rhea" id="RHEA-COMP:13311"/>
        <dbReference type="Rhea" id="RHEA-COMP:13313"/>
        <dbReference type="ChEBI" id="CHEBI:30616"/>
        <dbReference type="ChEBI" id="CHEBI:136714"/>
        <dbReference type="ChEBI" id="CHEBI:136717"/>
        <dbReference type="ChEBI" id="CHEBI:456216"/>
        <dbReference type="EC" id="2.7.2.19"/>
    </reaction>
</comment>
<keyword evidence="1 9" id="KW-0963">Cytoplasm</keyword>
<comment type="pathway">
    <text evidence="9">Amino-acid biosynthesis; L-arginine biosynthesis.</text>
</comment>
<dbReference type="GO" id="GO:0003991">
    <property type="term" value="F:acetylglutamate kinase activity"/>
    <property type="evidence" value="ECO:0007669"/>
    <property type="project" value="TreeGrafter"/>
</dbReference>